<protein>
    <submittedName>
        <fullName evidence="1">Uncharacterized protein</fullName>
    </submittedName>
</protein>
<keyword evidence="2" id="KW-1185">Reference proteome</keyword>
<dbReference type="AlphaFoldDB" id="K2I6R2"/>
<dbReference type="Proteomes" id="UP000006765">
    <property type="component" value="Unassembled WGS sequence"/>
</dbReference>
<evidence type="ECO:0000313" key="2">
    <source>
        <dbReference type="Proteomes" id="UP000006765"/>
    </source>
</evidence>
<proteinExistence type="predicted"/>
<dbReference type="OrthoDB" id="7659036at2"/>
<evidence type="ECO:0000313" key="1">
    <source>
        <dbReference type="EMBL" id="EKE44650.1"/>
    </source>
</evidence>
<dbReference type="RefSeq" id="WP_007426640.1">
    <property type="nucleotide sequence ID" value="NZ_AMGO01000021.1"/>
</dbReference>
<reference evidence="1 2" key="1">
    <citation type="journal article" date="2012" name="J. Bacteriol.">
        <title>Draft Genome Sequence of Oceaniovalibus guishaninsula JLT2003T.</title>
        <authorList>
            <person name="Tang K."/>
            <person name="Liu K."/>
            <person name="Jiao N."/>
        </authorList>
    </citation>
    <scope>NUCLEOTIDE SEQUENCE [LARGE SCALE GENOMIC DNA]</scope>
    <source>
        <strain evidence="1 2">JLT2003</strain>
    </source>
</reference>
<sequence length="82" mass="9160">MDLSDIEMDWQVFAREGGVGVGAVRMVEPDRLIVNIEGYSDVTILPEQIDHVDEGKVILDMARLPEDVRAAIESAHSRETRP</sequence>
<name>K2I6R2_9RHOB</name>
<accession>K2I6R2</accession>
<dbReference type="EMBL" id="AMGO01000021">
    <property type="protein sequence ID" value="EKE44650.1"/>
    <property type="molecule type" value="Genomic_DNA"/>
</dbReference>
<gene>
    <name evidence="1" type="ORF">OCGS_1488</name>
</gene>
<comment type="caution">
    <text evidence="1">The sequence shown here is derived from an EMBL/GenBank/DDBJ whole genome shotgun (WGS) entry which is preliminary data.</text>
</comment>
<organism evidence="1 2">
    <name type="scientific">Oceaniovalibus guishaninsula JLT2003</name>
    <dbReference type="NCBI Taxonomy" id="1231392"/>
    <lineage>
        <taxon>Bacteria</taxon>
        <taxon>Pseudomonadati</taxon>
        <taxon>Pseudomonadota</taxon>
        <taxon>Alphaproteobacteria</taxon>
        <taxon>Rhodobacterales</taxon>
        <taxon>Roseobacteraceae</taxon>
        <taxon>Oceaniovalibus</taxon>
    </lineage>
</organism>
<dbReference type="STRING" id="1231392.OCGS_1488"/>